<dbReference type="EMBL" id="FQYV01000001">
    <property type="protein sequence ID" value="SHI29986.1"/>
    <property type="molecule type" value="Genomic_DNA"/>
</dbReference>
<dbReference type="STRING" id="797419.SAMN05216556_10224"/>
<evidence type="ECO:0000256" key="1">
    <source>
        <dbReference type="ARBA" id="ARBA00009460"/>
    </source>
</evidence>
<dbReference type="RefSeq" id="WP_073213600.1">
    <property type="nucleotide sequence ID" value="NZ_FNNS01000002.1"/>
</dbReference>
<dbReference type="Gene3D" id="3.30.200.20">
    <property type="entry name" value="Phosphorylase Kinase, domain 1"/>
    <property type="match status" value="1"/>
</dbReference>
<accession>A0A1M6A0R0</accession>
<evidence type="ECO:0008006" key="5">
    <source>
        <dbReference type="Google" id="ProtNLM"/>
    </source>
</evidence>
<name>A0A1M6A0R0_9FLAO</name>
<keyword evidence="4" id="KW-1185">Reference proteome</keyword>
<dbReference type="AlphaFoldDB" id="A0A1M6A0R0"/>
<reference evidence="4" key="1">
    <citation type="submission" date="2016-11" db="EMBL/GenBank/DDBJ databases">
        <authorList>
            <person name="Varghese N."/>
            <person name="Submissions S."/>
        </authorList>
    </citation>
    <scope>NUCLEOTIDE SEQUENCE [LARGE SCALE GENOMIC DNA]</scope>
    <source>
        <strain evidence="4">DSM 26349</strain>
    </source>
</reference>
<protein>
    <recommendedName>
        <fullName evidence="5">Protein kinase domain-containing protein</fullName>
    </recommendedName>
</protein>
<dbReference type="InterPro" id="IPR011009">
    <property type="entry name" value="Kinase-like_dom_sf"/>
</dbReference>
<dbReference type="InterPro" id="IPR016477">
    <property type="entry name" value="Fructo-/Ketosamine-3-kinase"/>
</dbReference>
<dbReference type="Pfam" id="PF03881">
    <property type="entry name" value="Fructosamin_kin"/>
    <property type="match status" value="1"/>
</dbReference>
<gene>
    <name evidence="3" type="ORF">SAMN04487908_10124</name>
</gene>
<dbReference type="Proteomes" id="UP000184172">
    <property type="component" value="Unassembled WGS sequence"/>
</dbReference>
<dbReference type="PIRSF" id="PIRSF006221">
    <property type="entry name" value="Ketosamine-3-kinase"/>
    <property type="match status" value="1"/>
</dbReference>
<proteinExistence type="inferred from homology"/>
<dbReference type="PANTHER" id="PTHR12149">
    <property type="entry name" value="FRUCTOSAMINE 3 KINASE-RELATED PROTEIN"/>
    <property type="match status" value="1"/>
</dbReference>
<evidence type="ECO:0000313" key="4">
    <source>
        <dbReference type="Proteomes" id="UP000184172"/>
    </source>
</evidence>
<dbReference type="GO" id="GO:0016301">
    <property type="term" value="F:kinase activity"/>
    <property type="evidence" value="ECO:0007669"/>
    <property type="project" value="UniProtKB-UniRule"/>
</dbReference>
<dbReference type="Gene3D" id="3.90.1200.10">
    <property type="match status" value="1"/>
</dbReference>
<dbReference type="SUPFAM" id="SSF56112">
    <property type="entry name" value="Protein kinase-like (PK-like)"/>
    <property type="match status" value="1"/>
</dbReference>
<dbReference type="PANTHER" id="PTHR12149:SF8">
    <property type="entry name" value="PROTEIN-RIBULOSAMINE 3-KINASE"/>
    <property type="match status" value="1"/>
</dbReference>
<comment type="similarity">
    <text evidence="1 2">Belongs to the fructosamine kinase family.</text>
</comment>
<keyword evidence="2" id="KW-0418">Kinase</keyword>
<evidence type="ECO:0000313" key="3">
    <source>
        <dbReference type="EMBL" id="SHI29986.1"/>
    </source>
</evidence>
<keyword evidence="2" id="KW-0808">Transferase</keyword>
<evidence type="ECO:0000256" key="2">
    <source>
        <dbReference type="PIRNR" id="PIRNR006221"/>
    </source>
</evidence>
<organism evidence="3 4">
    <name type="scientific">Aequorivita viscosa</name>
    <dbReference type="NCBI Taxonomy" id="797419"/>
    <lineage>
        <taxon>Bacteria</taxon>
        <taxon>Pseudomonadati</taxon>
        <taxon>Bacteroidota</taxon>
        <taxon>Flavobacteriia</taxon>
        <taxon>Flavobacteriales</taxon>
        <taxon>Flavobacteriaceae</taxon>
        <taxon>Aequorivita</taxon>
    </lineage>
</organism>
<sequence>MRLKNTLQNIASQNTLNLIEATTLSGGDINEVLLLKCVKGSFVVKLNSASKFPGMFTAEAKGLDLLNNSKSFRIPKVVATGVIKEASYLLMEYIPTGSPKPDFWEIFAQNLVTLHKTTQNSFGLDHDNYIGSLPQQNTYCQTASEFYISERLEPQFRMASDNEFQFKNLEKFYKNIAEKIPNEPPALIHGDLWNGNFMVSEDGNPVLIDPAVAFAPREMDLAMMKLFGGFNSSTFEIYDSFFPLKSGWKNRIDLWQLYYLLVHLNLFGSGYLGQVQSIVSKHT</sequence>